<dbReference type="PANTHER" id="PTHR11630">
    <property type="entry name" value="DNA REPLICATION LICENSING FACTOR MCM FAMILY MEMBER"/>
    <property type="match status" value="1"/>
</dbReference>
<dbReference type="PANTHER" id="PTHR11630:SF66">
    <property type="entry name" value="DNA REPLICATION LICENSING FACTOR MCM4"/>
    <property type="match status" value="1"/>
</dbReference>
<dbReference type="GO" id="GO:1902975">
    <property type="term" value="P:mitotic DNA replication initiation"/>
    <property type="evidence" value="ECO:0007669"/>
    <property type="project" value="TreeGrafter"/>
</dbReference>
<dbReference type="InterPro" id="IPR027417">
    <property type="entry name" value="P-loop_NTPase"/>
</dbReference>
<feature type="compositionally biased region" description="Acidic residues" evidence="12">
    <location>
        <begin position="790"/>
        <end position="800"/>
    </location>
</feature>
<dbReference type="Gene3D" id="2.20.28.10">
    <property type="match status" value="1"/>
</dbReference>
<dbReference type="InterPro" id="IPR031327">
    <property type="entry name" value="MCM"/>
</dbReference>
<evidence type="ECO:0000313" key="15">
    <source>
        <dbReference type="Proteomes" id="UP000247409"/>
    </source>
</evidence>
<dbReference type="STRING" id="448386.A0A2V3IYM1"/>
<dbReference type="GO" id="GO:0005524">
    <property type="term" value="F:ATP binding"/>
    <property type="evidence" value="ECO:0007669"/>
    <property type="project" value="UniProtKB-UniRule"/>
</dbReference>
<dbReference type="InterPro" id="IPR001208">
    <property type="entry name" value="MCM_dom"/>
</dbReference>
<dbReference type="PROSITE" id="PS50051">
    <property type="entry name" value="MCM_2"/>
    <property type="match status" value="1"/>
</dbReference>
<keyword evidence="6 11" id="KW-0347">Helicase</keyword>
<comment type="function">
    <text evidence="11">Acts as component of the MCM2-7 complex (MCM complex) which is the replicative helicase essential for 'once per cell cycle' DNA replication initiation and elongation in eukaryotic cells. The active ATPase sites in the MCM2-7 ring are formed through the interaction surfaces of two neighboring subunits such that a critical structure of a conserved arginine finger motif is provided in trans relative to the ATP-binding site of the Walker A box of the adjacent subunit. The six ATPase active sites, however, are likely to contribute differentially to the complex helicase activity.</text>
</comment>
<dbReference type="SUPFAM" id="SSF52540">
    <property type="entry name" value="P-loop containing nucleoside triphosphate hydrolases"/>
    <property type="match status" value="1"/>
</dbReference>
<dbReference type="GO" id="GO:0017116">
    <property type="term" value="F:single-stranded DNA helicase activity"/>
    <property type="evidence" value="ECO:0007669"/>
    <property type="project" value="TreeGrafter"/>
</dbReference>
<keyword evidence="7 10" id="KW-0067">ATP-binding</keyword>
<feature type="compositionally biased region" description="Low complexity" evidence="12">
    <location>
        <begin position="11"/>
        <end position="85"/>
    </location>
</feature>
<dbReference type="GO" id="GO:0006271">
    <property type="term" value="P:DNA strand elongation involved in DNA replication"/>
    <property type="evidence" value="ECO:0007669"/>
    <property type="project" value="TreeGrafter"/>
</dbReference>
<feature type="domain" description="MCM C-terminal AAA(+) ATPase" evidence="13">
    <location>
        <begin position="547"/>
        <end position="763"/>
    </location>
</feature>
<dbReference type="FunFam" id="3.40.50.300:FF:000826">
    <property type="entry name" value="Replicative DNA helicase Mcm"/>
    <property type="match status" value="1"/>
</dbReference>
<organism evidence="14 15">
    <name type="scientific">Gracilariopsis chorda</name>
    <dbReference type="NCBI Taxonomy" id="448386"/>
    <lineage>
        <taxon>Eukaryota</taxon>
        <taxon>Rhodophyta</taxon>
        <taxon>Florideophyceae</taxon>
        <taxon>Rhodymeniophycidae</taxon>
        <taxon>Gracilariales</taxon>
        <taxon>Gracilariaceae</taxon>
        <taxon>Gracilariopsis</taxon>
    </lineage>
</organism>
<dbReference type="SMART" id="SM00350">
    <property type="entry name" value="MCM"/>
    <property type="match status" value="1"/>
</dbReference>
<dbReference type="AlphaFoldDB" id="A0A2V3IYM1"/>
<evidence type="ECO:0000256" key="3">
    <source>
        <dbReference type="ARBA" id="ARBA00022705"/>
    </source>
</evidence>
<comment type="catalytic activity">
    <reaction evidence="11">
        <text>ATP + H2O = ADP + phosphate + H(+)</text>
        <dbReference type="Rhea" id="RHEA:13065"/>
        <dbReference type="ChEBI" id="CHEBI:15377"/>
        <dbReference type="ChEBI" id="CHEBI:15378"/>
        <dbReference type="ChEBI" id="CHEBI:30616"/>
        <dbReference type="ChEBI" id="CHEBI:43474"/>
        <dbReference type="ChEBI" id="CHEBI:456216"/>
        <dbReference type="EC" id="3.6.4.12"/>
    </reaction>
</comment>
<dbReference type="GO" id="GO:0000727">
    <property type="term" value="P:double-strand break repair via break-induced replication"/>
    <property type="evidence" value="ECO:0007669"/>
    <property type="project" value="TreeGrafter"/>
</dbReference>
<feature type="compositionally biased region" description="Polar residues" evidence="12">
    <location>
        <begin position="124"/>
        <end position="139"/>
    </location>
</feature>
<dbReference type="Pfam" id="PF21128">
    <property type="entry name" value="WHD_MCM4"/>
    <property type="match status" value="1"/>
</dbReference>
<dbReference type="Pfam" id="PF17207">
    <property type="entry name" value="MCM_OB"/>
    <property type="match status" value="1"/>
</dbReference>
<dbReference type="Gene3D" id="2.40.50.140">
    <property type="entry name" value="Nucleic acid-binding proteins"/>
    <property type="match status" value="1"/>
</dbReference>
<evidence type="ECO:0000256" key="2">
    <source>
        <dbReference type="ARBA" id="ARBA00008010"/>
    </source>
</evidence>
<dbReference type="Pfam" id="PF00493">
    <property type="entry name" value="MCM"/>
    <property type="match status" value="1"/>
</dbReference>
<name>A0A2V3IYM1_9FLOR</name>
<dbReference type="GO" id="GO:0016887">
    <property type="term" value="F:ATP hydrolysis activity"/>
    <property type="evidence" value="ECO:0007669"/>
    <property type="project" value="RHEA"/>
</dbReference>
<evidence type="ECO:0000256" key="11">
    <source>
        <dbReference type="RuleBase" id="RU368062"/>
    </source>
</evidence>
<evidence type="ECO:0000256" key="1">
    <source>
        <dbReference type="ARBA" id="ARBA00004123"/>
    </source>
</evidence>
<dbReference type="InterPro" id="IPR008047">
    <property type="entry name" value="MCM_4"/>
</dbReference>
<proteinExistence type="inferred from homology"/>
<dbReference type="FunFam" id="2.20.28.10:FF:000003">
    <property type="entry name" value="DNA helicase"/>
    <property type="match status" value="1"/>
</dbReference>
<feature type="compositionally biased region" description="Basic and acidic residues" evidence="12">
    <location>
        <begin position="778"/>
        <end position="789"/>
    </location>
</feature>
<gene>
    <name evidence="14" type="ORF">BWQ96_03027</name>
</gene>
<evidence type="ECO:0000256" key="5">
    <source>
        <dbReference type="ARBA" id="ARBA00022801"/>
    </source>
</evidence>
<dbReference type="PROSITE" id="PS00847">
    <property type="entry name" value="MCM_1"/>
    <property type="match status" value="1"/>
</dbReference>
<dbReference type="Pfam" id="PF17855">
    <property type="entry name" value="MCM_lid"/>
    <property type="match status" value="1"/>
</dbReference>
<dbReference type="PRINTS" id="PR01660">
    <property type="entry name" value="MCMPROTEIN4"/>
</dbReference>
<comment type="subunit">
    <text evidence="11">Component of the MCM2-7 complex.</text>
</comment>
<dbReference type="Gene3D" id="3.40.50.300">
    <property type="entry name" value="P-loop containing nucleotide triphosphate hydrolases"/>
    <property type="match status" value="1"/>
</dbReference>
<keyword evidence="4 10" id="KW-0547">Nucleotide-binding</keyword>
<evidence type="ECO:0000256" key="7">
    <source>
        <dbReference type="ARBA" id="ARBA00022840"/>
    </source>
</evidence>
<dbReference type="InterPro" id="IPR041562">
    <property type="entry name" value="MCM_lid"/>
</dbReference>
<evidence type="ECO:0000256" key="12">
    <source>
        <dbReference type="SAM" id="MobiDB-lite"/>
    </source>
</evidence>
<evidence type="ECO:0000313" key="14">
    <source>
        <dbReference type="EMBL" id="PXF47252.1"/>
    </source>
</evidence>
<dbReference type="SUPFAM" id="SSF50249">
    <property type="entry name" value="Nucleic acid-binding proteins"/>
    <property type="match status" value="1"/>
</dbReference>
<feature type="compositionally biased region" description="Pro residues" evidence="12">
    <location>
        <begin position="190"/>
        <end position="200"/>
    </location>
</feature>
<keyword evidence="8 10" id="KW-0238">DNA-binding</keyword>
<dbReference type="InterPro" id="IPR012340">
    <property type="entry name" value="NA-bd_OB-fold"/>
</dbReference>
<dbReference type="Pfam" id="PF14551">
    <property type="entry name" value="MCM_N"/>
    <property type="match status" value="1"/>
</dbReference>
<comment type="caution">
    <text evidence="14">The sequence shown here is derived from an EMBL/GenBank/DDBJ whole genome shotgun (WGS) entry which is preliminary data.</text>
</comment>
<keyword evidence="9 11" id="KW-0539">Nucleus</keyword>
<dbReference type="InterPro" id="IPR033762">
    <property type="entry name" value="MCM_OB"/>
</dbReference>
<feature type="region of interest" description="Disordered" evidence="12">
    <location>
        <begin position="1"/>
        <end position="139"/>
    </location>
</feature>
<dbReference type="GO" id="GO:0003697">
    <property type="term" value="F:single-stranded DNA binding"/>
    <property type="evidence" value="ECO:0007669"/>
    <property type="project" value="TreeGrafter"/>
</dbReference>
<protein>
    <recommendedName>
        <fullName evidence="11">DNA replication licensing factor MCM4</fullName>
        <ecNumber evidence="11">3.6.4.12</ecNumber>
    </recommendedName>
</protein>
<keyword evidence="3 11" id="KW-0235">DNA replication</keyword>
<accession>A0A2V3IYM1</accession>
<evidence type="ECO:0000256" key="9">
    <source>
        <dbReference type="ARBA" id="ARBA00023242"/>
    </source>
</evidence>
<sequence length="996" mass="109964">MADDPPAQNNRSPSPATRSSPRSTRSSPRNGSASPRPSSSRRSPRNGPSQSSRPNAAARRSVPPSRSRTPSVRHTPISTPSAARPPRAPPRSPADSSVVQPTPQPVRALVPGPHRREFGLSPIRFQTPTPHNGSESVDARANQTQTYLWDTNIAVEDCEQRVVAFVRGFRLSQQSQSGEASAADLVLSQPSPPPRTPVTPQPLVNDDEEIRPGPAPAPATLQPAEHPSPAAQSQSGRVDSTDQVPVQEPFYMDVLRHLAETGDSILNLDLTHLHSFDSLLYRRVIEHPEDLITIFDATINRIFCETFHEEAEAIEQNRRKSIQTRMYNLLSEQVQSMRELNPGDISKMVSIRGMVIRASTVIPDIQAAMYRCTKCHAMKEVSIAHGRIEEPRKCMSCNSRDSFSLIHSRSQFADKQMVRLQEAPENIPKGETPATFTLVMYDSLVDSVKPGDRVEITGMLRAVPVRVNPKNRTVRSVFRTYIDCVHVRVLHHNRSRQDLESSVAQKDVLGQPTEPNADVAFNHETVTTEQKRQQQQFFEELSCHPELYERLTNSIAPSIFGMEDEKKGVLLQLFGGASKDGQGQANAESVGDGSSRFRSAINVLLVGDPGTSKSQLLHSVHRLAPRGVYTSGRGSSAVGLTAYVTRDPDSDDYVLESGALVLSDRGICCIDEFDKMSEYARSVLHEAMEQQTVSIAKAGIIATLNARTSVLAAANPVNSRYDTSKPVVENIDLPPTLLTRFDLVFLVLDAPNEDSDRRLANHIVSLFFKNYDEGQNLKKEGENTTKREDDLPDELDFDEGIPEAPSYTSGKLLDAKTLTEYIAYAREKVDPILTESAAEALVNGYVEMRSAGRGGGTITATPRQLESLIRLAEAHARMQLNKEVEEEDVKEAFRLVKSALRMSALDPNTGKIDMNLFAAGKSRGMDTMSQHLERAIIDKLKEKSESGGLQTNKLLEALRQTSDAVITPGDLREALRRLEQQEEVVLTHRGTLVQLV</sequence>
<feature type="region of interest" description="Disordered" evidence="12">
    <location>
        <begin position="778"/>
        <end position="800"/>
    </location>
</feature>
<evidence type="ECO:0000256" key="8">
    <source>
        <dbReference type="ARBA" id="ARBA00023125"/>
    </source>
</evidence>
<comment type="subcellular location">
    <subcellularLocation>
        <location evidence="1">Nucleus</location>
    </subcellularLocation>
</comment>
<dbReference type="GO" id="GO:0042555">
    <property type="term" value="C:MCM complex"/>
    <property type="evidence" value="ECO:0007669"/>
    <property type="project" value="UniProtKB-UniRule"/>
</dbReference>
<dbReference type="Proteomes" id="UP000247409">
    <property type="component" value="Unassembled WGS sequence"/>
</dbReference>
<dbReference type="EC" id="3.6.4.12" evidence="11"/>
<comment type="similarity">
    <text evidence="2 10">Belongs to the MCM family.</text>
</comment>
<dbReference type="OrthoDB" id="10251574at2759"/>
<evidence type="ECO:0000256" key="10">
    <source>
        <dbReference type="RuleBase" id="RU004070"/>
    </source>
</evidence>
<dbReference type="EMBL" id="NBIV01000027">
    <property type="protein sequence ID" value="PXF47252.1"/>
    <property type="molecule type" value="Genomic_DNA"/>
</dbReference>
<dbReference type="PRINTS" id="PR01657">
    <property type="entry name" value="MCMFAMILY"/>
</dbReference>
<evidence type="ECO:0000259" key="13">
    <source>
        <dbReference type="PROSITE" id="PS50051"/>
    </source>
</evidence>
<dbReference type="InterPro" id="IPR027925">
    <property type="entry name" value="MCM_N"/>
</dbReference>
<dbReference type="GO" id="GO:0005634">
    <property type="term" value="C:nucleus"/>
    <property type="evidence" value="ECO:0007669"/>
    <property type="project" value="UniProtKB-SubCell"/>
</dbReference>
<keyword evidence="5 11" id="KW-0378">Hydrolase</keyword>
<evidence type="ECO:0000256" key="4">
    <source>
        <dbReference type="ARBA" id="ARBA00022741"/>
    </source>
</evidence>
<feature type="compositionally biased region" description="Polar residues" evidence="12">
    <location>
        <begin position="230"/>
        <end position="243"/>
    </location>
</feature>
<keyword evidence="15" id="KW-1185">Reference proteome</keyword>
<feature type="region of interest" description="Disordered" evidence="12">
    <location>
        <begin position="174"/>
        <end position="243"/>
    </location>
</feature>
<evidence type="ECO:0000256" key="6">
    <source>
        <dbReference type="ARBA" id="ARBA00022806"/>
    </source>
</evidence>
<dbReference type="InterPro" id="IPR018525">
    <property type="entry name" value="MCM_CS"/>
</dbReference>
<reference evidence="14 15" key="1">
    <citation type="journal article" date="2018" name="Mol. Biol. Evol.">
        <title>Analysis of the draft genome of the red seaweed Gracilariopsis chorda provides insights into genome size evolution in Rhodophyta.</title>
        <authorList>
            <person name="Lee J."/>
            <person name="Yang E.C."/>
            <person name="Graf L."/>
            <person name="Yang J.H."/>
            <person name="Qiu H."/>
            <person name="Zel Zion U."/>
            <person name="Chan C.X."/>
            <person name="Stephens T.G."/>
            <person name="Weber A.P.M."/>
            <person name="Boo G.H."/>
            <person name="Boo S.M."/>
            <person name="Kim K.M."/>
            <person name="Shin Y."/>
            <person name="Jung M."/>
            <person name="Lee S.J."/>
            <person name="Yim H.S."/>
            <person name="Lee J.H."/>
            <person name="Bhattacharya D."/>
            <person name="Yoon H.S."/>
        </authorList>
    </citation>
    <scope>NUCLEOTIDE SEQUENCE [LARGE SCALE GENOMIC DNA]</scope>
    <source>
        <strain evidence="14 15">SKKU-2015</strain>
        <tissue evidence="14">Whole body</tissue>
    </source>
</reference>
<dbReference type="Gene3D" id="3.30.1640.10">
    <property type="entry name" value="mini-chromosome maintenance (MCM) complex, chain A, domain 1"/>
    <property type="match status" value="1"/>
</dbReference>